<dbReference type="InterPro" id="IPR001680">
    <property type="entry name" value="WD40_rpt"/>
</dbReference>
<dbReference type="EMBL" id="JANBOJ010000140">
    <property type="protein sequence ID" value="KAJ1721934.1"/>
    <property type="molecule type" value="Genomic_DNA"/>
</dbReference>
<gene>
    <name evidence="6" type="ORF">LPJ53_003597</name>
</gene>
<dbReference type="PROSITE" id="PS00678">
    <property type="entry name" value="WD_REPEATS_1"/>
    <property type="match status" value="1"/>
</dbReference>
<keyword evidence="3" id="KW-0677">Repeat</keyword>
<dbReference type="InterPro" id="IPR015943">
    <property type="entry name" value="WD40/YVTN_repeat-like_dom_sf"/>
</dbReference>
<dbReference type="Gene3D" id="2.130.10.10">
    <property type="entry name" value="YVTN repeat-like/Quinoprotein amine dehydrogenase"/>
    <property type="match status" value="1"/>
</dbReference>
<dbReference type="Proteomes" id="UP001149813">
    <property type="component" value="Unassembled WGS sequence"/>
</dbReference>
<proteinExistence type="predicted"/>
<evidence type="ECO:0000256" key="1">
    <source>
        <dbReference type="ARBA" id="ARBA00004123"/>
    </source>
</evidence>
<dbReference type="PROSITE" id="PS50082">
    <property type="entry name" value="WD_REPEATS_2"/>
    <property type="match status" value="1"/>
</dbReference>
<protein>
    <recommendedName>
        <fullName evidence="8">WD40 repeat-like protein</fullName>
    </recommendedName>
</protein>
<dbReference type="SMART" id="SM00320">
    <property type="entry name" value="WD40"/>
    <property type="match status" value="5"/>
</dbReference>
<evidence type="ECO:0000313" key="6">
    <source>
        <dbReference type="EMBL" id="KAJ1721934.1"/>
    </source>
</evidence>
<reference evidence="6" key="1">
    <citation type="submission" date="2022-07" db="EMBL/GenBank/DDBJ databases">
        <title>Phylogenomic reconstructions and comparative analyses of Kickxellomycotina fungi.</title>
        <authorList>
            <person name="Reynolds N.K."/>
            <person name="Stajich J.E."/>
            <person name="Barry K."/>
            <person name="Grigoriev I.V."/>
            <person name="Crous P."/>
            <person name="Smith M.E."/>
        </authorList>
    </citation>
    <scope>NUCLEOTIDE SEQUENCE</scope>
    <source>
        <strain evidence="6">NBRC 32514</strain>
    </source>
</reference>
<dbReference type="InterPro" id="IPR019775">
    <property type="entry name" value="WD40_repeat_CS"/>
</dbReference>
<evidence type="ECO:0000256" key="2">
    <source>
        <dbReference type="ARBA" id="ARBA00022574"/>
    </source>
</evidence>
<dbReference type="PANTHER" id="PTHR22652">
    <property type="entry name" value="NUCLEOPORIN NUP43"/>
    <property type="match status" value="1"/>
</dbReference>
<evidence type="ECO:0000313" key="7">
    <source>
        <dbReference type="Proteomes" id="UP001149813"/>
    </source>
</evidence>
<dbReference type="Pfam" id="PF00400">
    <property type="entry name" value="WD40"/>
    <property type="match status" value="1"/>
</dbReference>
<evidence type="ECO:0008006" key="8">
    <source>
        <dbReference type="Google" id="ProtNLM"/>
    </source>
</evidence>
<sequence>MNSLLAQPTARKITAISWLPPAAGTAYTDAAPRFLAGTGGKTKELVLWSTPNPDFSTGTPALADFVSKTTHASGGVQAIAPVTAELVLTASSLGFLAAYRVANDEVVLGGQARAHGDEAAPEVCTGVAVQPGGGSGRSVASCGEDGRLVLCPVDRLDAQQRVAADAGSLTSLCWPTSSQLAVATRAGQAKLFDPRALKSPSSVFYNPASHASLECISAHPSQPFLLATGSDDGCVVLWDVRNPQRPRNELFGVHAANVWQVGFDPADARRVVSCSEDGSLAVTRWDGEGGGGVHETRRLASRLNVLSVNCFDICPYTREHMLVAGSDSGNLLMAKTGAQW</sequence>
<comment type="caution">
    <text evidence="6">The sequence shown here is derived from an EMBL/GenBank/DDBJ whole genome shotgun (WGS) entry which is preliminary data.</text>
</comment>
<name>A0A9W7XVY2_9FUNG</name>
<dbReference type="InterPro" id="IPR036322">
    <property type="entry name" value="WD40_repeat_dom_sf"/>
</dbReference>
<evidence type="ECO:0000256" key="5">
    <source>
        <dbReference type="PROSITE-ProRule" id="PRU00221"/>
    </source>
</evidence>
<keyword evidence="2 5" id="KW-0853">WD repeat</keyword>
<dbReference type="SUPFAM" id="SSF50978">
    <property type="entry name" value="WD40 repeat-like"/>
    <property type="match status" value="1"/>
</dbReference>
<keyword evidence="4" id="KW-0539">Nucleus</keyword>
<accession>A0A9W7XVY2</accession>
<evidence type="ECO:0000256" key="3">
    <source>
        <dbReference type="ARBA" id="ARBA00022737"/>
    </source>
</evidence>
<evidence type="ECO:0000256" key="4">
    <source>
        <dbReference type="ARBA" id="ARBA00023242"/>
    </source>
</evidence>
<feature type="repeat" description="WD" evidence="5">
    <location>
        <begin position="225"/>
        <end position="248"/>
    </location>
</feature>
<comment type="subcellular location">
    <subcellularLocation>
        <location evidence="1">Nucleus</location>
    </subcellularLocation>
</comment>
<organism evidence="6 7">
    <name type="scientific">Coemansia erecta</name>
    <dbReference type="NCBI Taxonomy" id="147472"/>
    <lineage>
        <taxon>Eukaryota</taxon>
        <taxon>Fungi</taxon>
        <taxon>Fungi incertae sedis</taxon>
        <taxon>Zoopagomycota</taxon>
        <taxon>Kickxellomycotina</taxon>
        <taxon>Kickxellomycetes</taxon>
        <taxon>Kickxellales</taxon>
        <taxon>Kickxellaceae</taxon>
        <taxon>Coemansia</taxon>
    </lineage>
</organism>
<dbReference type="AlphaFoldDB" id="A0A9W7XVY2"/>
<dbReference type="PANTHER" id="PTHR22652:SF0">
    <property type="entry name" value="NUCLEOPORIN NUP43"/>
    <property type="match status" value="1"/>
</dbReference>
<dbReference type="OrthoDB" id="427795at2759"/>
<keyword evidence="7" id="KW-1185">Reference proteome</keyword>
<dbReference type="GO" id="GO:0031080">
    <property type="term" value="C:nuclear pore outer ring"/>
    <property type="evidence" value="ECO:0007669"/>
    <property type="project" value="TreeGrafter"/>
</dbReference>